<dbReference type="NCBIfam" id="TIGR02292">
    <property type="entry name" value="ygfB_yecA"/>
    <property type="match status" value="1"/>
</dbReference>
<sequence length="205" mass="22851">MLRRKYHHTDGLQTPVGAMSLDELDAYLSSEDAPPECMMLSDLDGFLTGIIVGPDFIAPSEWLPEIWGGEAPRFGDGKQVEAAFGAIMDRYNEIVRQIGDDTFQPILLRSAKTGTVIATDWAYGFAQAITLRPRRWTKMVKSEAGLLLIPIMVLCEADEILDELGLSCEELSQTMEEAIEILPATVMGIAHYWRMPAAQQKKPRH</sequence>
<evidence type="ECO:0000313" key="1">
    <source>
        <dbReference type="EMBL" id="SFL23146.1"/>
    </source>
</evidence>
<accession>A0A1I4G245</accession>
<protein>
    <recommendedName>
        <fullName evidence="3">YecA family protein</fullName>
    </recommendedName>
</protein>
<name>A0A1I4G245_9HYPH</name>
<dbReference type="Pfam" id="PF03695">
    <property type="entry name" value="UPF0149"/>
    <property type="match status" value="1"/>
</dbReference>
<keyword evidence="2" id="KW-1185">Reference proteome</keyword>
<dbReference type="EMBL" id="FOSL01000069">
    <property type="protein sequence ID" value="SFL23146.1"/>
    <property type="molecule type" value="Genomic_DNA"/>
</dbReference>
<dbReference type="Gene3D" id="1.20.120.740">
    <property type="entry name" value="YgfB uncharacterised protein family UPF0149, PF03695"/>
    <property type="match status" value="1"/>
</dbReference>
<gene>
    <name evidence="1" type="ORF">SAMN04488498_1692</name>
</gene>
<dbReference type="AlphaFoldDB" id="A0A1I4G245"/>
<dbReference type="OrthoDB" id="7498017at2"/>
<reference evidence="1 2" key="1">
    <citation type="submission" date="2016-10" db="EMBL/GenBank/DDBJ databases">
        <authorList>
            <person name="Varghese N."/>
            <person name="Submissions S."/>
        </authorList>
    </citation>
    <scope>NUCLEOTIDE SEQUENCE [LARGE SCALE GENOMIC DNA]</scope>
    <source>
        <strain evidence="1 2">DSM 21822</strain>
    </source>
</reference>
<organism evidence="1 2">
    <name type="scientific">Neomesorhizobium albiziae</name>
    <dbReference type="NCBI Taxonomy" id="335020"/>
    <lineage>
        <taxon>Bacteria</taxon>
        <taxon>Pseudomonadati</taxon>
        <taxon>Pseudomonadota</taxon>
        <taxon>Alphaproteobacteria</taxon>
        <taxon>Hyphomicrobiales</taxon>
        <taxon>Phyllobacteriaceae</taxon>
        <taxon>Neomesorhizobium</taxon>
    </lineage>
</organism>
<evidence type="ECO:0000313" key="2">
    <source>
        <dbReference type="Proteomes" id="UP000323300"/>
    </source>
</evidence>
<dbReference type="SUPFAM" id="SSF101327">
    <property type="entry name" value="YgfB-like"/>
    <property type="match status" value="1"/>
</dbReference>
<dbReference type="Proteomes" id="UP000323300">
    <property type="component" value="Unassembled WGS sequence"/>
</dbReference>
<evidence type="ECO:0008006" key="3">
    <source>
        <dbReference type="Google" id="ProtNLM"/>
    </source>
</evidence>
<proteinExistence type="predicted"/>
<dbReference type="InterPro" id="IPR011978">
    <property type="entry name" value="YgfB-like"/>
</dbReference>
<dbReference type="InterPro" id="IPR036255">
    <property type="entry name" value="YgfB-like_sf"/>
</dbReference>